<accession>A0A2P6NWY1</accession>
<gene>
    <name evidence="1" type="ORF">PROFUN_03191</name>
</gene>
<dbReference type="EMBL" id="MDYQ01000010">
    <property type="protein sequence ID" value="PRP88474.1"/>
    <property type="molecule type" value="Genomic_DNA"/>
</dbReference>
<evidence type="ECO:0000313" key="2">
    <source>
        <dbReference type="Proteomes" id="UP000241769"/>
    </source>
</evidence>
<reference evidence="1 2" key="1">
    <citation type="journal article" date="2018" name="Genome Biol. Evol.">
        <title>Multiple Roots of Fruiting Body Formation in Amoebozoa.</title>
        <authorList>
            <person name="Hillmann F."/>
            <person name="Forbes G."/>
            <person name="Novohradska S."/>
            <person name="Ferling I."/>
            <person name="Riege K."/>
            <person name="Groth M."/>
            <person name="Westermann M."/>
            <person name="Marz M."/>
            <person name="Spaller T."/>
            <person name="Winckler T."/>
            <person name="Schaap P."/>
            <person name="Glockner G."/>
        </authorList>
    </citation>
    <scope>NUCLEOTIDE SEQUENCE [LARGE SCALE GENOMIC DNA]</scope>
    <source>
        <strain evidence="1 2">Jena</strain>
    </source>
</reference>
<dbReference type="Proteomes" id="UP000241769">
    <property type="component" value="Unassembled WGS sequence"/>
</dbReference>
<organism evidence="1 2">
    <name type="scientific">Planoprotostelium fungivorum</name>
    <dbReference type="NCBI Taxonomy" id="1890364"/>
    <lineage>
        <taxon>Eukaryota</taxon>
        <taxon>Amoebozoa</taxon>
        <taxon>Evosea</taxon>
        <taxon>Variosea</taxon>
        <taxon>Cavosteliida</taxon>
        <taxon>Cavosteliaceae</taxon>
        <taxon>Planoprotostelium</taxon>
    </lineage>
</organism>
<dbReference type="InParanoid" id="A0A2P6NWY1"/>
<proteinExistence type="predicted"/>
<name>A0A2P6NWY1_9EUKA</name>
<keyword evidence="2" id="KW-1185">Reference proteome</keyword>
<comment type="caution">
    <text evidence="1">The sequence shown here is derived from an EMBL/GenBank/DDBJ whole genome shotgun (WGS) entry which is preliminary data.</text>
</comment>
<protein>
    <submittedName>
        <fullName evidence="1">Uncharacterized protein</fullName>
    </submittedName>
</protein>
<dbReference type="AlphaFoldDB" id="A0A2P6NWY1"/>
<sequence length="367" mass="42632">MDHELTAFKFIFSLLLRGDLPSGGSVIDHENDDEKQTEFHLNTLWDDDQYFHEGWEYMHNYQWEVIPPVNHIQRARIWTVVRCVCSSWRQIADEVMDFRYAFHLSISECLPESLSFILTKRDPRSEPLVNTTVSSIILSDELTASKNDGDPESNLLAATVAYLSFECFIILIRDGRLTPDHRLIELAISSQSMDILSWLIDNVSIPDNEQNFRAQMFYAATRPRNATANVQIGTYLMRDSRDLFDLFLDHPLVDPNYTNDLLIQICHDANLHKLKCVLEVGRVDPGYRDSQCLFELIETKLSHMEDTSLDDERPAMLEILLKDGRADPTTRGGSLLRLEGWRKEWYHTIFMEDERARKTLLTMNIKE</sequence>
<evidence type="ECO:0000313" key="1">
    <source>
        <dbReference type="EMBL" id="PRP88474.1"/>
    </source>
</evidence>